<evidence type="ECO:0000313" key="2">
    <source>
        <dbReference type="Proteomes" id="UP000183832"/>
    </source>
</evidence>
<dbReference type="EMBL" id="CVRI01000047">
    <property type="protein sequence ID" value="CRK98451.1"/>
    <property type="molecule type" value="Genomic_DNA"/>
</dbReference>
<proteinExistence type="predicted"/>
<reference evidence="1 2" key="1">
    <citation type="submission" date="2015-04" db="EMBL/GenBank/DDBJ databases">
        <authorList>
            <person name="Syromyatnikov M.Y."/>
            <person name="Popov V.N."/>
        </authorList>
    </citation>
    <scope>NUCLEOTIDE SEQUENCE [LARGE SCALE GENOMIC DNA]</scope>
</reference>
<dbReference type="Proteomes" id="UP000183832">
    <property type="component" value="Unassembled WGS sequence"/>
</dbReference>
<dbReference type="AlphaFoldDB" id="A0A1J1IE20"/>
<evidence type="ECO:0000313" key="1">
    <source>
        <dbReference type="EMBL" id="CRK98451.1"/>
    </source>
</evidence>
<organism evidence="1 2">
    <name type="scientific">Clunio marinus</name>
    <dbReference type="NCBI Taxonomy" id="568069"/>
    <lineage>
        <taxon>Eukaryota</taxon>
        <taxon>Metazoa</taxon>
        <taxon>Ecdysozoa</taxon>
        <taxon>Arthropoda</taxon>
        <taxon>Hexapoda</taxon>
        <taxon>Insecta</taxon>
        <taxon>Pterygota</taxon>
        <taxon>Neoptera</taxon>
        <taxon>Endopterygota</taxon>
        <taxon>Diptera</taxon>
        <taxon>Nematocera</taxon>
        <taxon>Chironomoidea</taxon>
        <taxon>Chironomidae</taxon>
        <taxon>Clunio</taxon>
    </lineage>
</organism>
<gene>
    <name evidence="1" type="ORF">CLUMA_CG011808</name>
</gene>
<sequence>MIMDTQSCMMCVLCTRDKENDRNNFIEYWRIIKAGKELVLRVCWCSPQWSTHHNVTVSLGRTIQFVALAAVIKDKKKYGNGDLIFTVELEIDDKLMESVVGTTKVRVSVVEFLEFECFCFLLLNSQYKLPLTLLLTHMHIPQGIHLDRVKTIMSCFLLRYALAIEMT</sequence>
<protein>
    <submittedName>
        <fullName evidence="1">CLUMA_CG011808, isoform A</fullName>
    </submittedName>
</protein>
<accession>A0A1J1IE20</accession>
<name>A0A1J1IE20_9DIPT</name>
<keyword evidence="2" id="KW-1185">Reference proteome</keyword>